<feature type="compositionally biased region" description="Basic and acidic residues" evidence="25">
    <location>
        <begin position="224"/>
        <end position="276"/>
    </location>
</feature>
<dbReference type="SMART" id="SM00090">
    <property type="entry name" value="RIO"/>
    <property type="match status" value="1"/>
</dbReference>
<feature type="region of interest" description="Disordered" evidence="25">
    <location>
        <begin position="189"/>
        <end position="332"/>
    </location>
</feature>
<dbReference type="GO" id="GO:0051607">
    <property type="term" value="P:defense response to virus"/>
    <property type="evidence" value="ECO:0007669"/>
    <property type="project" value="UniProtKB-KW"/>
</dbReference>
<accession>A0A8J6GNU3</accession>
<comment type="cofactor">
    <cofactor evidence="1">
        <name>Mg(2+)</name>
        <dbReference type="ChEBI" id="CHEBI:18420"/>
    </cofactor>
</comment>
<keyword evidence="10" id="KW-0808">Transferase</keyword>
<comment type="function">
    <text evidence="20">Involved in regulation of type I interferon (IFN)-dependent immune response which plays a critical role in the innate immune response against DNA and RNA viruses. May act as an adapter protein essential for the recruitment of TBK1 to IRF3. Phosphorylates IFIH1 on 'Ser-828' interfering with IFIH1 filament assembly on long dsRNA and resulting in attenuated IFIH1-signaling. Can inhibit CASP10 isoform 7-mediated activation of the NF-kappaB signaling pathway. May play a role in the biogenesis of the 40S ribosomal subunit. Involved in the processing of 21S pre-rRNA to the mature 18S rRNA.</text>
</comment>
<proteinExistence type="inferred from homology"/>
<organism evidence="27 28">
    <name type="scientific">Microtus ochrogaster</name>
    <name type="common">Prairie vole</name>
    <dbReference type="NCBI Taxonomy" id="79684"/>
    <lineage>
        <taxon>Eukaryota</taxon>
        <taxon>Metazoa</taxon>
        <taxon>Chordata</taxon>
        <taxon>Craniata</taxon>
        <taxon>Vertebrata</taxon>
        <taxon>Euteleostomi</taxon>
        <taxon>Mammalia</taxon>
        <taxon>Eutheria</taxon>
        <taxon>Euarchontoglires</taxon>
        <taxon>Glires</taxon>
        <taxon>Rodentia</taxon>
        <taxon>Myomorpha</taxon>
        <taxon>Muroidea</taxon>
        <taxon>Cricetidae</taxon>
        <taxon>Arvicolinae</taxon>
        <taxon>Microtus</taxon>
    </lineage>
</organism>
<keyword evidence="12" id="KW-0547">Nucleotide-binding</keyword>
<dbReference type="GO" id="GO:0046872">
    <property type="term" value="F:metal ion binding"/>
    <property type="evidence" value="ECO:0007669"/>
    <property type="project" value="UniProtKB-KW"/>
</dbReference>
<feature type="non-terminal residue" evidence="27">
    <location>
        <position position="1"/>
    </location>
</feature>
<comment type="catalytic activity">
    <reaction evidence="19">
        <text>L-seryl-[protein] + ATP = O-phospho-L-seryl-[protein] + ADP + H(+)</text>
        <dbReference type="Rhea" id="RHEA:17989"/>
        <dbReference type="Rhea" id="RHEA-COMP:9863"/>
        <dbReference type="Rhea" id="RHEA-COMP:11604"/>
        <dbReference type="ChEBI" id="CHEBI:15378"/>
        <dbReference type="ChEBI" id="CHEBI:29999"/>
        <dbReference type="ChEBI" id="CHEBI:30616"/>
        <dbReference type="ChEBI" id="CHEBI:83421"/>
        <dbReference type="ChEBI" id="CHEBI:456216"/>
        <dbReference type="EC" id="2.7.11.1"/>
    </reaction>
</comment>
<protein>
    <recommendedName>
        <fullName evidence="22">Serine/threonine-protein kinase RIO3</fullName>
        <ecNumber evidence="4">2.7.11.1</ecNumber>
    </recommendedName>
    <alternativeName>
        <fullName evidence="23">RIO kinase 3</fullName>
    </alternativeName>
</protein>
<dbReference type="Pfam" id="PF01163">
    <property type="entry name" value="RIO1"/>
    <property type="match status" value="1"/>
</dbReference>
<name>A0A8J6GNU3_MICOH</name>
<evidence type="ECO:0000256" key="3">
    <source>
        <dbReference type="ARBA" id="ARBA00009196"/>
    </source>
</evidence>
<comment type="subunit">
    <text evidence="21">Interacts with CASP10. Interacts with IRF3; RIOK3 probably mediates the interaction of TBK1 with IRF3. Associated with 40S pre-ribosomal particles.</text>
</comment>
<dbReference type="GO" id="GO:0005737">
    <property type="term" value="C:cytoplasm"/>
    <property type="evidence" value="ECO:0007669"/>
    <property type="project" value="UniProtKB-SubCell"/>
</dbReference>
<keyword evidence="17" id="KW-0051">Antiviral defense</keyword>
<keyword evidence="9" id="KW-0399">Innate immunity</keyword>
<dbReference type="EC" id="2.7.11.1" evidence="4"/>
<dbReference type="SUPFAM" id="SSF56112">
    <property type="entry name" value="Protein kinase-like (PK-like)"/>
    <property type="match status" value="1"/>
</dbReference>
<dbReference type="CDD" id="cd05146">
    <property type="entry name" value="RIO3_euk"/>
    <property type="match status" value="1"/>
</dbReference>
<feature type="region of interest" description="Disordered" evidence="25">
    <location>
        <begin position="100"/>
        <end position="137"/>
    </location>
</feature>
<dbReference type="InterPro" id="IPR011009">
    <property type="entry name" value="Kinase-like_dom_sf"/>
</dbReference>
<evidence type="ECO:0000256" key="12">
    <source>
        <dbReference type="ARBA" id="ARBA00022741"/>
    </source>
</evidence>
<dbReference type="GO" id="GO:0045087">
    <property type="term" value="P:innate immune response"/>
    <property type="evidence" value="ECO:0007669"/>
    <property type="project" value="UniProtKB-KW"/>
</dbReference>
<evidence type="ECO:0000256" key="7">
    <source>
        <dbReference type="ARBA" id="ARBA00022527"/>
    </source>
</evidence>
<evidence type="ECO:0000256" key="19">
    <source>
        <dbReference type="ARBA" id="ARBA00048679"/>
    </source>
</evidence>
<dbReference type="InterPro" id="IPR051272">
    <property type="entry name" value="RIO-type_Ser/Thr_kinase"/>
</dbReference>
<comment type="similarity">
    <text evidence="3">Belongs to the protein kinase superfamily. RIO-type Ser/Thr kinase family.</text>
</comment>
<keyword evidence="11" id="KW-0479">Metal-binding</keyword>
<feature type="compositionally biased region" description="Acidic residues" evidence="25">
    <location>
        <begin position="102"/>
        <end position="112"/>
    </location>
</feature>
<evidence type="ECO:0000256" key="18">
    <source>
        <dbReference type="ARBA" id="ARBA00047899"/>
    </source>
</evidence>
<evidence type="ECO:0000313" key="27">
    <source>
        <dbReference type="EMBL" id="KAH0517406.1"/>
    </source>
</evidence>
<gene>
    <name evidence="27" type="ORF">LTLLF_121085</name>
</gene>
<keyword evidence="7" id="KW-0723">Serine/threonine-protein kinase</keyword>
<evidence type="ECO:0000256" key="25">
    <source>
        <dbReference type="SAM" id="MobiDB-lite"/>
    </source>
</evidence>
<evidence type="ECO:0000256" key="22">
    <source>
        <dbReference type="ARBA" id="ARBA00068351"/>
    </source>
</evidence>
<evidence type="ECO:0000256" key="13">
    <source>
        <dbReference type="ARBA" id="ARBA00022777"/>
    </source>
</evidence>
<feature type="compositionally biased region" description="Basic and acidic residues" evidence="25">
    <location>
        <begin position="319"/>
        <end position="332"/>
    </location>
</feature>
<dbReference type="PANTHER" id="PTHR45723">
    <property type="entry name" value="SERINE/THREONINE-PROTEIN KINASE RIO1"/>
    <property type="match status" value="1"/>
</dbReference>
<keyword evidence="24" id="KW-0175">Coiled coil</keyword>
<dbReference type="InterPro" id="IPR018934">
    <property type="entry name" value="RIO_dom"/>
</dbReference>
<evidence type="ECO:0000256" key="17">
    <source>
        <dbReference type="ARBA" id="ARBA00023118"/>
    </source>
</evidence>
<dbReference type="PROSITE" id="PS01245">
    <property type="entry name" value="RIO1"/>
    <property type="match status" value="1"/>
</dbReference>
<feature type="compositionally biased region" description="Basic and acidic residues" evidence="25">
    <location>
        <begin position="293"/>
        <end position="312"/>
    </location>
</feature>
<feature type="coiled-coil region" evidence="24">
    <location>
        <begin position="568"/>
        <end position="595"/>
    </location>
</feature>
<evidence type="ECO:0000256" key="15">
    <source>
        <dbReference type="ARBA" id="ARBA00022842"/>
    </source>
</evidence>
<keyword evidence="5" id="KW-0963">Cytoplasm</keyword>
<dbReference type="GO" id="GO:0004674">
    <property type="term" value="F:protein serine/threonine kinase activity"/>
    <property type="evidence" value="ECO:0007669"/>
    <property type="project" value="UniProtKB-KW"/>
</dbReference>
<keyword evidence="6" id="KW-0690">Ribosome biogenesis</keyword>
<feature type="compositionally biased region" description="Basic and acidic residues" evidence="25">
    <location>
        <begin position="189"/>
        <end position="205"/>
    </location>
</feature>
<keyword evidence="15" id="KW-0460">Magnesium</keyword>
<evidence type="ECO:0000256" key="20">
    <source>
        <dbReference type="ARBA" id="ARBA00057551"/>
    </source>
</evidence>
<dbReference type="GO" id="GO:0042254">
    <property type="term" value="P:ribosome biogenesis"/>
    <property type="evidence" value="ECO:0007669"/>
    <property type="project" value="UniProtKB-KW"/>
</dbReference>
<dbReference type="AlphaFoldDB" id="A0A8J6GNU3"/>
<evidence type="ECO:0000256" key="24">
    <source>
        <dbReference type="SAM" id="Coils"/>
    </source>
</evidence>
<comment type="catalytic activity">
    <reaction evidence="18">
        <text>L-threonyl-[protein] + ATP = O-phospho-L-threonyl-[protein] + ADP + H(+)</text>
        <dbReference type="Rhea" id="RHEA:46608"/>
        <dbReference type="Rhea" id="RHEA-COMP:11060"/>
        <dbReference type="Rhea" id="RHEA-COMP:11605"/>
        <dbReference type="ChEBI" id="CHEBI:15378"/>
        <dbReference type="ChEBI" id="CHEBI:30013"/>
        <dbReference type="ChEBI" id="CHEBI:30616"/>
        <dbReference type="ChEBI" id="CHEBI:61977"/>
        <dbReference type="ChEBI" id="CHEBI:456216"/>
        <dbReference type="EC" id="2.7.11.1"/>
    </reaction>
</comment>
<dbReference type="PIRSF" id="PIRSF038146">
    <property type="entry name" value="Ser/Thr_PK_RIO3"/>
    <property type="match status" value="1"/>
</dbReference>
<evidence type="ECO:0000259" key="26">
    <source>
        <dbReference type="SMART" id="SM00090"/>
    </source>
</evidence>
<sequence>PWATPQNTASCPLTEVMSEELAKELQLEEEAAAFPEVVVAEGPLISGENVDTSSDLMLAQMLQMEFDREYDAQLRREEKKFNGDSKVSISFENYRKVHPFEDSDSSEDEVDWQDTRDDPYRPAKPIPTPKKGFIGKGKDITTKHDEVVCGRKNTARMENFAPGFQVGDGIGMDLKLSNHVFNALKQHAYSEERRSARVHEKKEHSTASSRAASIFGGAKPVDTAAREREVEERLQKEQEKLQRQLDEPKLDRRPRERHPSWRSEETQERERSRTGRESSQTGASATSGRNTRRRESEKSLENETPNKEEDCHSPTSKPPKPDQPLKEKAVDPKTRLLMYKMVNSGLLETITGCISTGKESVVFHAYGGSLEDDKEGGTAIPTECAIKVFKTTLNEFKNRDKYIKDDFRFKDRFSKLNPRKIIRMWAEKEMHNLTRMQKAGIPCPTVVQLKKHILVMSFIGHDQVPAPKLKEVKLSSEEMKDAYYQTLHLMQQLYNECTLVHADLSEYNMLWHAGKVWLIDVSQAVEPTHPHGLEFLFRDCRNVSQFFQKGGVKEALNEWELFNAVSGLNILADNKADFLAEIEALEKMNEDHIQKNGWKAASFLKDEGGPPCCLQNSTCTLLSTNSSDRQLP</sequence>
<dbReference type="EMBL" id="JAATJU010015796">
    <property type="protein sequence ID" value="KAH0517406.1"/>
    <property type="molecule type" value="Genomic_DNA"/>
</dbReference>
<keyword evidence="13 27" id="KW-0418">Kinase</keyword>
<comment type="subcellular location">
    <subcellularLocation>
        <location evidence="2">Cytoplasm</location>
    </subcellularLocation>
</comment>
<evidence type="ECO:0000256" key="14">
    <source>
        <dbReference type="ARBA" id="ARBA00022840"/>
    </source>
</evidence>
<dbReference type="InterPro" id="IPR017406">
    <property type="entry name" value="Ser/Thr_kinase_Rio3"/>
</dbReference>
<comment type="caution">
    <text evidence="27">The sequence shown here is derived from an EMBL/GenBank/DDBJ whole genome shotgun (WGS) entry which is preliminary data.</text>
</comment>
<dbReference type="InterPro" id="IPR018935">
    <property type="entry name" value="RIO_kinase_CS"/>
</dbReference>
<reference evidence="27" key="1">
    <citation type="submission" date="2020-03" db="EMBL/GenBank/DDBJ databases">
        <title>Studies in the Genomics of Life Span.</title>
        <authorList>
            <person name="Glass D."/>
        </authorList>
    </citation>
    <scope>NUCLEOTIDE SEQUENCE</scope>
    <source>
        <strain evidence="27">LTLLF</strain>
        <tissue evidence="27">Muscle</tissue>
    </source>
</reference>
<evidence type="ECO:0000256" key="10">
    <source>
        <dbReference type="ARBA" id="ARBA00022679"/>
    </source>
</evidence>
<feature type="domain" description="RIO kinase" evidence="26">
    <location>
        <begin position="319"/>
        <end position="567"/>
    </location>
</feature>
<evidence type="ECO:0000256" key="23">
    <source>
        <dbReference type="ARBA" id="ARBA00076006"/>
    </source>
</evidence>
<dbReference type="Proteomes" id="UP000710432">
    <property type="component" value="Unassembled WGS sequence"/>
</dbReference>
<evidence type="ECO:0000256" key="16">
    <source>
        <dbReference type="ARBA" id="ARBA00022859"/>
    </source>
</evidence>
<evidence type="ECO:0000256" key="9">
    <source>
        <dbReference type="ARBA" id="ARBA00022588"/>
    </source>
</evidence>
<keyword evidence="16" id="KW-0391">Immunity</keyword>
<dbReference type="InterPro" id="IPR000687">
    <property type="entry name" value="RIO_kinase"/>
</dbReference>
<evidence type="ECO:0000256" key="5">
    <source>
        <dbReference type="ARBA" id="ARBA00022490"/>
    </source>
</evidence>
<evidence type="ECO:0000256" key="1">
    <source>
        <dbReference type="ARBA" id="ARBA00001946"/>
    </source>
</evidence>
<dbReference type="GO" id="GO:0005524">
    <property type="term" value="F:ATP binding"/>
    <property type="evidence" value="ECO:0007669"/>
    <property type="project" value="UniProtKB-KW"/>
</dbReference>
<evidence type="ECO:0000256" key="4">
    <source>
        <dbReference type="ARBA" id="ARBA00012513"/>
    </source>
</evidence>
<evidence type="ECO:0000256" key="11">
    <source>
        <dbReference type="ARBA" id="ARBA00022723"/>
    </source>
</evidence>
<dbReference type="FunFam" id="1.10.510.10:FF:000254">
    <property type="entry name" value="Serine/threonine-protein kinase RIO3"/>
    <property type="match status" value="1"/>
</dbReference>
<evidence type="ECO:0000256" key="8">
    <source>
        <dbReference type="ARBA" id="ARBA00022553"/>
    </source>
</evidence>
<evidence type="ECO:0000313" key="28">
    <source>
        <dbReference type="Proteomes" id="UP000710432"/>
    </source>
</evidence>
<dbReference type="FunFam" id="3.30.200.20:FF:000200">
    <property type="entry name" value="Serine/threonine-protein kinase RIO3"/>
    <property type="match status" value="1"/>
</dbReference>
<keyword evidence="14" id="KW-0067">ATP-binding</keyword>
<evidence type="ECO:0000256" key="2">
    <source>
        <dbReference type="ARBA" id="ARBA00004496"/>
    </source>
</evidence>
<keyword evidence="8" id="KW-0597">Phosphoprotein</keyword>
<dbReference type="Gene3D" id="1.10.510.10">
    <property type="entry name" value="Transferase(Phosphotransferase) domain 1"/>
    <property type="match status" value="1"/>
</dbReference>
<evidence type="ECO:0000256" key="6">
    <source>
        <dbReference type="ARBA" id="ARBA00022517"/>
    </source>
</evidence>
<dbReference type="Gene3D" id="3.30.200.20">
    <property type="entry name" value="Phosphorylase Kinase, domain 1"/>
    <property type="match status" value="1"/>
</dbReference>
<evidence type="ECO:0000256" key="21">
    <source>
        <dbReference type="ARBA" id="ARBA00064322"/>
    </source>
</evidence>